<dbReference type="PANTHER" id="PTHR35535:SF1">
    <property type="entry name" value="HEAT SHOCK PROTEIN HSLJ"/>
    <property type="match status" value="1"/>
</dbReference>
<accession>A0AA86L653</accession>
<dbReference type="PROSITE" id="PS51257">
    <property type="entry name" value="PROKAR_LIPOPROTEIN"/>
    <property type="match status" value="1"/>
</dbReference>
<dbReference type="RefSeq" id="WP_067186212.1">
    <property type="nucleotide sequence ID" value="NZ_CP012199.1"/>
</dbReference>
<sequence length="237" mass="24383">MTKTLPLLALSLALSACASTGTPQAPGDAPPPAGAYMAVGTEPGWTLEITPERLNYAGDYGDTNIVVPNPGARASSGGERYVTPRLTVDVAHAACSDGMSDRRYRDTVTVTADGKTVKGCGGAILPPGELAGTHWTFVSIGGVAIAGDRPAELQFDGDRMSGSAGCNRFGGSYSVKDGMLTAGRLAATLMACPGPAMEQERGFFALMEAPVRVDFPADGTMVLTGRDGKTAVLKRAI</sequence>
<dbReference type="Gene3D" id="2.40.128.270">
    <property type="match status" value="1"/>
</dbReference>
<evidence type="ECO:0000256" key="1">
    <source>
        <dbReference type="SAM" id="SignalP"/>
    </source>
</evidence>
<dbReference type="EMBL" id="CP012199">
    <property type="protein sequence ID" value="AMG76147.1"/>
    <property type="molecule type" value="Genomic_DNA"/>
</dbReference>
<protein>
    <recommendedName>
        <fullName evidence="2">DUF306 domain-containing protein</fullName>
    </recommendedName>
</protein>
<dbReference type="KEGG" id="sgi:SGRAN_3814"/>
<dbReference type="PANTHER" id="PTHR35535">
    <property type="entry name" value="HEAT SHOCK PROTEIN HSLJ"/>
    <property type="match status" value="1"/>
</dbReference>
<dbReference type="InterPro" id="IPR005184">
    <property type="entry name" value="DUF306_Meta_HslJ"/>
</dbReference>
<keyword evidence="1" id="KW-0732">Signal</keyword>
<organism evidence="3 4">
    <name type="scientific">Sphingopyxis granuli</name>
    <dbReference type="NCBI Taxonomy" id="267128"/>
    <lineage>
        <taxon>Bacteria</taxon>
        <taxon>Pseudomonadati</taxon>
        <taxon>Pseudomonadota</taxon>
        <taxon>Alphaproteobacteria</taxon>
        <taxon>Sphingomonadales</taxon>
        <taxon>Sphingomonadaceae</taxon>
        <taxon>Sphingopyxis</taxon>
    </lineage>
</organism>
<dbReference type="InterPro" id="IPR053147">
    <property type="entry name" value="Hsp_HslJ-like"/>
</dbReference>
<feature type="signal peptide" evidence="1">
    <location>
        <begin position="1"/>
        <end position="18"/>
    </location>
</feature>
<evidence type="ECO:0000313" key="4">
    <source>
        <dbReference type="Proteomes" id="UP000058599"/>
    </source>
</evidence>
<dbReference type="Proteomes" id="UP000058599">
    <property type="component" value="Chromosome"/>
</dbReference>
<feature type="domain" description="DUF306" evidence="2">
    <location>
        <begin position="129"/>
        <end position="230"/>
    </location>
</feature>
<proteinExistence type="predicted"/>
<reference evidence="3 4" key="1">
    <citation type="journal article" date="2016" name="BMC Genomics">
        <title>Genomic analysis of the nitrate-respiring Sphingopyxis granuli (formerly Sphingomonas macrogoltabida) strain TFA.</title>
        <authorList>
            <person name="Garcia-Romero I."/>
            <person name="Perez-Pulido A.J."/>
            <person name="Gonzalez-Flores Y.E."/>
            <person name="Reyes-Ramirez F."/>
            <person name="Santero E."/>
            <person name="Floriano B."/>
        </authorList>
    </citation>
    <scope>NUCLEOTIDE SEQUENCE [LARGE SCALE GENOMIC DNA]</scope>
    <source>
        <strain evidence="3 4">TFA</strain>
    </source>
</reference>
<keyword evidence="4" id="KW-1185">Reference proteome</keyword>
<dbReference type="Pfam" id="PF03724">
    <property type="entry name" value="META"/>
    <property type="match status" value="1"/>
</dbReference>
<evidence type="ECO:0000259" key="2">
    <source>
        <dbReference type="Pfam" id="PF03724"/>
    </source>
</evidence>
<name>A0AA86L653_9SPHN</name>
<feature type="chain" id="PRO_5041665038" description="DUF306 domain-containing protein" evidence="1">
    <location>
        <begin position="19"/>
        <end position="237"/>
    </location>
</feature>
<dbReference type="AlphaFoldDB" id="A0AA86L653"/>
<evidence type="ECO:0000313" key="3">
    <source>
        <dbReference type="EMBL" id="AMG76147.1"/>
    </source>
</evidence>
<dbReference type="InterPro" id="IPR038670">
    <property type="entry name" value="HslJ-like_sf"/>
</dbReference>
<gene>
    <name evidence="3" type="ORF">SGRAN_3814</name>
</gene>